<feature type="transmembrane region" description="Helical" evidence="7">
    <location>
        <begin position="231"/>
        <end position="254"/>
    </location>
</feature>
<evidence type="ECO:0000256" key="3">
    <source>
        <dbReference type="ARBA" id="ARBA00022475"/>
    </source>
</evidence>
<evidence type="ECO:0000256" key="2">
    <source>
        <dbReference type="ARBA" id="ARBA00022448"/>
    </source>
</evidence>
<name>A0A7M2X1D1_9BACT</name>
<keyword evidence="2 7" id="KW-0813">Transport</keyword>
<feature type="domain" description="ABC transmembrane type-1" evidence="8">
    <location>
        <begin position="86"/>
        <end position="301"/>
    </location>
</feature>
<dbReference type="KEGG" id="hbs:IPV69_06100"/>
<feature type="transmembrane region" description="Helical" evidence="7">
    <location>
        <begin position="90"/>
        <end position="114"/>
    </location>
</feature>
<dbReference type="GO" id="GO:0005886">
    <property type="term" value="C:plasma membrane"/>
    <property type="evidence" value="ECO:0007669"/>
    <property type="project" value="UniProtKB-SubCell"/>
</dbReference>
<comment type="subcellular location">
    <subcellularLocation>
        <location evidence="1 7">Cell membrane</location>
        <topology evidence="1 7">Multi-pass membrane protein</topology>
    </subcellularLocation>
</comment>
<evidence type="ECO:0000256" key="5">
    <source>
        <dbReference type="ARBA" id="ARBA00022989"/>
    </source>
</evidence>
<evidence type="ECO:0000256" key="1">
    <source>
        <dbReference type="ARBA" id="ARBA00004651"/>
    </source>
</evidence>
<dbReference type="PROSITE" id="PS50928">
    <property type="entry name" value="ABC_TM1"/>
    <property type="match status" value="1"/>
</dbReference>
<evidence type="ECO:0000256" key="7">
    <source>
        <dbReference type="RuleBase" id="RU363032"/>
    </source>
</evidence>
<dbReference type="AlphaFoldDB" id="A0A7M2X1D1"/>
<evidence type="ECO:0000256" key="6">
    <source>
        <dbReference type="ARBA" id="ARBA00023136"/>
    </source>
</evidence>
<dbReference type="CDD" id="cd06261">
    <property type="entry name" value="TM_PBP2"/>
    <property type="match status" value="1"/>
</dbReference>
<keyword evidence="4 7" id="KW-0812">Transmembrane</keyword>
<sequence>MNADTESISRQSAAARASLRRSWRRPLAPYLFLLPFLLVFAIFFLTPLLQSVVMSVRSYSGPRESHFVGTAHYQYLLQDKLFWVAVANTVSYTLLFLLFQVPMSLALAVALNCVHVRVRTALRLAMLLPFLAGNVLAAMLLTLLVAPRQGLINRAIALVWPTAELNWKSDPWLATAAIVLAVLWLTVGWGMMYLLAALQSVSRELYQAAEVDGASAWQRFRHVTLPGIRPVLAYLVLVGTVGGLQLFELPYLFFEGLGPRLRGLTVMQYLALSGFARSDLGMAAAVGWVLVLMITLATLPQIRRMRRGLK</sequence>
<dbReference type="Gene3D" id="1.10.3720.10">
    <property type="entry name" value="MetI-like"/>
    <property type="match status" value="1"/>
</dbReference>
<dbReference type="EMBL" id="CP063458">
    <property type="protein sequence ID" value="QOV90931.1"/>
    <property type="molecule type" value="Genomic_DNA"/>
</dbReference>
<gene>
    <name evidence="9" type="ORF">IPV69_06100</name>
</gene>
<feature type="transmembrane region" description="Helical" evidence="7">
    <location>
        <begin position="27"/>
        <end position="49"/>
    </location>
</feature>
<protein>
    <submittedName>
        <fullName evidence="9">Sugar ABC transporter permease</fullName>
    </submittedName>
</protein>
<feature type="transmembrane region" description="Helical" evidence="7">
    <location>
        <begin position="280"/>
        <end position="300"/>
    </location>
</feature>
<dbReference type="InterPro" id="IPR035906">
    <property type="entry name" value="MetI-like_sf"/>
</dbReference>
<accession>A0A7M2X1D1</accession>
<dbReference type="Proteomes" id="UP000593765">
    <property type="component" value="Chromosome"/>
</dbReference>
<keyword evidence="10" id="KW-1185">Reference proteome</keyword>
<dbReference type="GO" id="GO:0055085">
    <property type="term" value="P:transmembrane transport"/>
    <property type="evidence" value="ECO:0007669"/>
    <property type="project" value="InterPro"/>
</dbReference>
<evidence type="ECO:0000313" key="10">
    <source>
        <dbReference type="Proteomes" id="UP000593765"/>
    </source>
</evidence>
<keyword evidence="3" id="KW-1003">Cell membrane</keyword>
<dbReference type="Pfam" id="PF00528">
    <property type="entry name" value="BPD_transp_1"/>
    <property type="match status" value="1"/>
</dbReference>
<comment type="similarity">
    <text evidence="7">Belongs to the binding-protein-dependent transport system permease family.</text>
</comment>
<proteinExistence type="inferred from homology"/>
<keyword evidence="5 7" id="KW-1133">Transmembrane helix</keyword>
<organism evidence="9 10">
    <name type="scientific">Humisphaera borealis</name>
    <dbReference type="NCBI Taxonomy" id="2807512"/>
    <lineage>
        <taxon>Bacteria</taxon>
        <taxon>Pseudomonadati</taxon>
        <taxon>Planctomycetota</taxon>
        <taxon>Phycisphaerae</taxon>
        <taxon>Tepidisphaerales</taxon>
        <taxon>Tepidisphaeraceae</taxon>
        <taxon>Humisphaera</taxon>
    </lineage>
</organism>
<dbReference type="PANTHER" id="PTHR30193">
    <property type="entry name" value="ABC TRANSPORTER PERMEASE PROTEIN"/>
    <property type="match status" value="1"/>
</dbReference>
<feature type="transmembrane region" description="Helical" evidence="7">
    <location>
        <begin position="126"/>
        <end position="146"/>
    </location>
</feature>
<keyword evidence="6 7" id="KW-0472">Membrane</keyword>
<dbReference type="InterPro" id="IPR051393">
    <property type="entry name" value="ABC_transporter_permease"/>
</dbReference>
<dbReference type="InterPro" id="IPR000515">
    <property type="entry name" value="MetI-like"/>
</dbReference>
<evidence type="ECO:0000313" key="9">
    <source>
        <dbReference type="EMBL" id="QOV90931.1"/>
    </source>
</evidence>
<evidence type="ECO:0000256" key="4">
    <source>
        <dbReference type="ARBA" id="ARBA00022692"/>
    </source>
</evidence>
<reference evidence="9 10" key="1">
    <citation type="submission" date="2020-10" db="EMBL/GenBank/DDBJ databases">
        <title>Wide distribution of Phycisphaera-like planctomycetes from WD2101 soil group in peatlands and genome analysis of the first cultivated representative.</title>
        <authorList>
            <person name="Dedysh S.N."/>
            <person name="Beletsky A.V."/>
            <person name="Ivanova A."/>
            <person name="Kulichevskaya I.S."/>
            <person name="Suzina N.E."/>
            <person name="Philippov D.A."/>
            <person name="Rakitin A.L."/>
            <person name="Mardanov A.V."/>
            <person name="Ravin N.V."/>
        </authorList>
    </citation>
    <scope>NUCLEOTIDE SEQUENCE [LARGE SCALE GENOMIC DNA]</scope>
    <source>
        <strain evidence="9 10">M1803</strain>
    </source>
</reference>
<evidence type="ECO:0000259" key="8">
    <source>
        <dbReference type="PROSITE" id="PS50928"/>
    </source>
</evidence>
<dbReference type="SUPFAM" id="SSF161098">
    <property type="entry name" value="MetI-like"/>
    <property type="match status" value="1"/>
</dbReference>
<feature type="transmembrane region" description="Helical" evidence="7">
    <location>
        <begin position="172"/>
        <end position="196"/>
    </location>
</feature>
<dbReference type="PANTHER" id="PTHR30193:SF37">
    <property type="entry name" value="INNER MEMBRANE ABC TRANSPORTER PERMEASE PROTEIN YCJO"/>
    <property type="match status" value="1"/>
</dbReference>
<dbReference type="RefSeq" id="WP_206294036.1">
    <property type="nucleotide sequence ID" value="NZ_CP063458.1"/>
</dbReference>